<dbReference type="CDD" id="cd00614">
    <property type="entry name" value="CGS_like"/>
    <property type="match status" value="1"/>
</dbReference>
<reference evidence="6" key="1">
    <citation type="submission" date="2020-08" db="EMBL/GenBank/DDBJ databases">
        <title>Genome public.</title>
        <authorList>
            <person name="Liu C."/>
            <person name="Sun Q."/>
        </authorList>
    </citation>
    <scope>NUCLEOTIDE SEQUENCE</scope>
    <source>
        <strain evidence="6">NSJ-53</strain>
    </source>
</reference>
<dbReference type="RefSeq" id="WP_249317349.1">
    <property type="nucleotide sequence ID" value="NZ_JACRSR010000005.1"/>
</dbReference>
<dbReference type="FunFam" id="3.90.1150.10:FF:000033">
    <property type="entry name" value="Cystathionine gamma-synthase"/>
    <property type="match status" value="1"/>
</dbReference>
<keyword evidence="7" id="KW-1185">Reference proteome</keyword>
<dbReference type="FunFam" id="3.40.640.10:FF:000009">
    <property type="entry name" value="Cystathionine gamma-synthase homolog"/>
    <property type="match status" value="1"/>
</dbReference>
<protein>
    <submittedName>
        <fullName evidence="6">PLP-dependent transferase</fullName>
    </submittedName>
</protein>
<dbReference type="PANTHER" id="PTHR11808">
    <property type="entry name" value="TRANS-SULFURATION ENZYME FAMILY MEMBER"/>
    <property type="match status" value="1"/>
</dbReference>
<evidence type="ECO:0000256" key="1">
    <source>
        <dbReference type="ARBA" id="ARBA00001933"/>
    </source>
</evidence>
<accession>A0A926HRE6</accession>
<dbReference type="GO" id="GO:0016740">
    <property type="term" value="F:transferase activity"/>
    <property type="evidence" value="ECO:0007669"/>
    <property type="project" value="UniProtKB-KW"/>
</dbReference>
<comment type="cofactor">
    <cofactor evidence="1 5">
        <name>pyridoxal 5'-phosphate</name>
        <dbReference type="ChEBI" id="CHEBI:597326"/>
    </cofactor>
</comment>
<dbReference type="Proteomes" id="UP000623172">
    <property type="component" value="Unassembled WGS sequence"/>
</dbReference>
<evidence type="ECO:0000256" key="5">
    <source>
        <dbReference type="RuleBase" id="RU362118"/>
    </source>
</evidence>
<dbReference type="GO" id="GO:0019346">
    <property type="term" value="P:transsulfuration"/>
    <property type="evidence" value="ECO:0007669"/>
    <property type="project" value="InterPro"/>
</dbReference>
<evidence type="ECO:0000313" key="7">
    <source>
        <dbReference type="Proteomes" id="UP000623172"/>
    </source>
</evidence>
<keyword evidence="3 4" id="KW-0663">Pyridoxal phosphate</keyword>
<feature type="modified residue" description="N6-(pyridoxal phosphate)lysine" evidence="4">
    <location>
        <position position="195"/>
    </location>
</feature>
<proteinExistence type="inferred from homology"/>
<comment type="caution">
    <text evidence="6">The sequence shown here is derived from an EMBL/GenBank/DDBJ whole genome shotgun (WGS) entry which is preliminary data.</text>
</comment>
<dbReference type="SUPFAM" id="SSF53383">
    <property type="entry name" value="PLP-dependent transferases"/>
    <property type="match status" value="1"/>
</dbReference>
<evidence type="ECO:0000256" key="3">
    <source>
        <dbReference type="ARBA" id="ARBA00022898"/>
    </source>
</evidence>
<keyword evidence="6" id="KW-0808">Transferase</keyword>
<dbReference type="Gene3D" id="3.90.1150.10">
    <property type="entry name" value="Aspartate Aminotransferase, domain 1"/>
    <property type="match status" value="1"/>
</dbReference>
<dbReference type="PANTHER" id="PTHR11808:SF90">
    <property type="entry name" value="CYSTATHIONINE GAMMA-SYNTHASE"/>
    <property type="match status" value="1"/>
</dbReference>
<dbReference type="GO" id="GO:0016846">
    <property type="term" value="F:carbon-sulfur lyase activity"/>
    <property type="evidence" value="ECO:0007669"/>
    <property type="project" value="TreeGrafter"/>
</dbReference>
<evidence type="ECO:0000256" key="2">
    <source>
        <dbReference type="ARBA" id="ARBA00009077"/>
    </source>
</evidence>
<dbReference type="InterPro" id="IPR015424">
    <property type="entry name" value="PyrdxlP-dep_Trfase"/>
</dbReference>
<dbReference type="GO" id="GO:0030170">
    <property type="term" value="F:pyridoxal phosphate binding"/>
    <property type="evidence" value="ECO:0007669"/>
    <property type="project" value="InterPro"/>
</dbReference>
<dbReference type="InterPro" id="IPR054542">
    <property type="entry name" value="Cys_met_metab_PP"/>
</dbReference>
<dbReference type="Gene3D" id="3.40.640.10">
    <property type="entry name" value="Type I PLP-dependent aspartate aminotransferase-like (Major domain)"/>
    <property type="match status" value="1"/>
</dbReference>
<dbReference type="PROSITE" id="PS00868">
    <property type="entry name" value="CYS_MET_METAB_PP"/>
    <property type="match status" value="1"/>
</dbReference>
<dbReference type="InterPro" id="IPR015422">
    <property type="entry name" value="PyrdxlP-dep_Trfase_small"/>
</dbReference>
<dbReference type="AlphaFoldDB" id="A0A926HRE6"/>
<comment type="similarity">
    <text evidence="2 5">Belongs to the trans-sulfuration enzymes family.</text>
</comment>
<sequence length="377" mass="41555">MKFDSQVVHGTGKCDPATGSICVPIYQTTTYKHPSLSESCGYDYSRIQNPTRQALEETIAMLEEGTHGFAYTTGLAADMAVFSLLSAGDHAVISDDVYGGTYRMIEKIWSRYKVEFTFVDPGNLDAIEAAMRPNTKLVFVETPTNPTMKVADIAAIAKIAKAHGAYTVVDNTFLTPYLQKPLNLGADIVLHSATKFLGGHHDTMAGLIVVKDPELAEHFKLMVGTEGAGLAPLDSWLILRGIKTLALRMQRHEENTRKVAEWLRNHPRVEKVYYVGFPDHPGYEISSRQASGFGGMLSFTVDSVETVHRVIENVKMIMFAESLGGTETLITYPLTQTHASVPEEARLKLGITDRFMRLSVGIEDVQDIIDDLAQALN</sequence>
<evidence type="ECO:0000256" key="4">
    <source>
        <dbReference type="PIRSR" id="PIRSR001434-2"/>
    </source>
</evidence>
<evidence type="ECO:0000313" key="6">
    <source>
        <dbReference type="EMBL" id="MBC8532236.1"/>
    </source>
</evidence>
<organism evidence="6 7">
    <name type="scientific">Gehongia tenuis</name>
    <dbReference type="NCBI Taxonomy" id="2763655"/>
    <lineage>
        <taxon>Bacteria</taxon>
        <taxon>Bacillati</taxon>
        <taxon>Bacillota</taxon>
        <taxon>Clostridia</taxon>
        <taxon>Christensenellales</taxon>
        <taxon>Christensenellaceae</taxon>
        <taxon>Gehongia</taxon>
    </lineage>
</organism>
<name>A0A926HRE6_9FIRM</name>
<dbReference type="PIRSF" id="PIRSF001434">
    <property type="entry name" value="CGS"/>
    <property type="match status" value="1"/>
</dbReference>
<dbReference type="EMBL" id="JACRSR010000005">
    <property type="protein sequence ID" value="MBC8532236.1"/>
    <property type="molecule type" value="Genomic_DNA"/>
</dbReference>
<dbReference type="GO" id="GO:0009086">
    <property type="term" value="P:methionine biosynthetic process"/>
    <property type="evidence" value="ECO:0007669"/>
    <property type="project" value="UniProtKB-ARBA"/>
</dbReference>
<dbReference type="Pfam" id="PF01053">
    <property type="entry name" value="Cys_Met_Meta_PP"/>
    <property type="match status" value="1"/>
</dbReference>
<dbReference type="GO" id="GO:0005737">
    <property type="term" value="C:cytoplasm"/>
    <property type="evidence" value="ECO:0007669"/>
    <property type="project" value="TreeGrafter"/>
</dbReference>
<dbReference type="InterPro" id="IPR015421">
    <property type="entry name" value="PyrdxlP-dep_Trfase_major"/>
</dbReference>
<gene>
    <name evidence="6" type="ORF">H8696_10310</name>
</gene>
<dbReference type="InterPro" id="IPR000277">
    <property type="entry name" value="Cys/Met-Metab_PyrdxlP-dep_enz"/>
</dbReference>